<reference evidence="3" key="2">
    <citation type="journal article" date="2017" name="Nat. Plants">
        <title>The Aegilops tauschii genome reveals multiple impacts of transposons.</title>
        <authorList>
            <person name="Zhao G."/>
            <person name="Zou C."/>
            <person name="Li K."/>
            <person name="Wang K."/>
            <person name="Li T."/>
            <person name="Gao L."/>
            <person name="Zhang X."/>
            <person name="Wang H."/>
            <person name="Yang Z."/>
            <person name="Liu X."/>
            <person name="Jiang W."/>
            <person name="Mao L."/>
            <person name="Kong X."/>
            <person name="Jiao Y."/>
            <person name="Jia J."/>
        </authorList>
    </citation>
    <scope>NUCLEOTIDE SEQUENCE [LARGE SCALE GENOMIC DNA]</scope>
    <source>
        <strain evidence="3">cv. AL8/78</strain>
    </source>
</reference>
<sequence length="100" mass="11218">RSFALIPRGAVDHIVHILDLKSAGDLLPLVTYVRDMPSKAGDKCLQPNPTTLLTFETKCTFRQAYTRYYKASSVALDPPSPPVLTDDRSSPKPRWRRPPP</sequence>
<organism evidence="2 3">
    <name type="scientific">Aegilops tauschii subsp. strangulata</name>
    <name type="common">Goatgrass</name>
    <dbReference type="NCBI Taxonomy" id="200361"/>
    <lineage>
        <taxon>Eukaryota</taxon>
        <taxon>Viridiplantae</taxon>
        <taxon>Streptophyta</taxon>
        <taxon>Embryophyta</taxon>
        <taxon>Tracheophyta</taxon>
        <taxon>Spermatophyta</taxon>
        <taxon>Magnoliopsida</taxon>
        <taxon>Liliopsida</taxon>
        <taxon>Poales</taxon>
        <taxon>Poaceae</taxon>
        <taxon>BOP clade</taxon>
        <taxon>Pooideae</taxon>
        <taxon>Triticodae</taxon>
        <taxon>Triticeae</taxon>
        <taxon>Triticinae</taxon>
        <taxon>Aegilops</taxon>
    </lineage>
</organism>
<evidence type="ECO:0000313" key="3">
    <source>
        <dbReference type="Proteomes" id="UP000015105"/>
    </source>
</evidence>
<accession>A0A453AQV7</accession>
<proteinExistence type="predicted"/>
<reference evidence="2" key="4">
    <citation type="submission" date="2019-03" db="UniProtKB">
        <authorList>
            <consortium name="EnsemblPlants"/>
        </authorList>
    </citation>
    <scope>IDENTIFICATION</scope>
</reference>
<reference evidence="3" key="1">
    <citation type="journal article" date="2014" name="Science">
        <title>Ancient hybridizations among the ancestral genomes of bread wheat.</title>
        <authorList>
            <consortium name="International Wheat Genome Sequencing Consortium,"/>
            <person name="Marcussen T."/>
            <person name="Sandve S.R."/>
            <person name="Heier L."/>
            <person name="Spannagl M."/>
            <person name="Pfeifer M."/>
            <person name="Jakobsen K.S."/>
            <person name="Wulff B.B."/>
            <person name="Steuernagel B."/>
            <person name="Mayer K.F."/>
            <person name="Olsen O.A."/>
        </authorList>
    </citation>
    <scope>NUCLEOTIDE SEQUENCE [LARGE SCALE GENOMIC DNA]</scope>
    <source>
        <strain evidence="3">cv. AL8/78</strain>
    </source>
</reference>
<dbReference type="AlphaFoldDB" id="A0A453AQV7"/>
<reference evidence="2" key="3">
    <citation type="journal article" date="2017" name="Nature">
        <title>Genome sequence of the progenitor of the wheat D genome Aegilops tauschii.</title>
        <authorList>
            <person name="Luo M.C."/>
            <person name="Gu Y.Q."/>
            <person name="Puiu D."/>
            <person name="Wang H."/>
            <person name="Twardziok S.O."/>
            <person name="Deal K.R."/>
            <person name="Huo N."/>
            <person name="Zhu T."/>
            <person name="Wang L."/>
            <person name="Wang Y."/>
            <person name="McGuire P.E."/>
            <person name="Liu S."/>
            <person name="Long H."/>
            <person name="Ramasamy R.K."/>
            <person name="Rodriguez J.C."/>
            <person name="Van S.L."/>
            <person name="Yuan L."/>
            <person name="Wang Z."/>
            <person name="Xia Z."/>
            <person name="Xiao L."/>
            <person name="Anderson O.D."/>
            <person name="Ouyang S."/>
            <person name="Liang Y."/>
            <person name="Zimin A.V."/>
            <person name="Pertea G."/>
            <person name="Qi P."/>
            <person name="Bennetzen J.L."/>
            <person name="Dai X."/>
            <person name="Dawson M.W."/>
            <person name="Muller H.G."/>
            <person name="Kugler K."/>
            <person name="Rivarola-Duarte L."/>
            <person name="Spannagl M."/>
            <person name="Mayer K.F.X."/>
            <person name="Lu F.H."/>
            <person name="Bevan M.W."/>
            <person name="Leroy P."/>
            <person name="Li P."/>
            <person name="You F.M."/>
            <person name="Sun Q."/>
            <person name="Liu Z."/>
            <person name="Lyons E."/>
            <person name="Wicker T."/>
            <person name="Salzberg S.L."/>
            <person name="Devos K.M."/>
            <person name="Dvorak J."/>
        </authorList>
    </citation>
    <scope>NUCLEOTIDE SEQUENCE [LARGE SCALE GENOMIC DNA]</scope>
    <source>
        <strain evidence="2">cv. AL8/78</strain>
    </source>
</reference>
<dbReference type="EnsemblPlants" id="AET2Gv20227100.1">
    <property type="protein sequence ID" value="AET2Gv20227100.1"/>
    <property type="gene ID" value="AET2Gv20227100"/>
</dbReference>
<feature type="region of interest" description="Disordered" evidence="1">
    <location>
        <begin position="74"/>
        <end position="100"/>
    </location>
</feature>
<reference evidence="2" key="5">
    <citation type="journal article" date="2021" name="G3 (Bethesda)">
        <title>Aegilops tauschii genome assembly Aet v5.0 features greater sequence contiguity and improved annotation.</title>
        <authorList>
            <person name="Wang L."/>
            <person name="Zhu T."/>
            <person name="Rodriguez J.C."/>
            <person name="Deal K.R."/>
            <person name="Dubcovsky J."/>
            <person name="McGuire P.E."/>
            <person name="Lux T."/>
            <person name="Spannagl M."/>
            <person name="Mayer K.F.X."/>
            <person name="Baldrich P."/>
            <person name="Meyers B.C."/>
            <person name="Huo N."/>
            <person name="Gu Y.Q."/>
            <person name="Zhou H."/>
            <person name="Devos K.M."/>
            <person name="Bennetzen J.L."/>
            <person name="Unver T."/>
            <person name="Budak H."/>
            <person name="Gulick P.J."/>
            <person name="Galiba G."/>
            <person name="Kalapos B."/>
            <person name="Nelson D.R."/>
            <person name="Li P."/>
            <person name="You F.M."/>
            <person name="Luo M.C."/>
            <person name="Dvorak J."/>
        </authorList>
    </citation>
    <scope>NUCLEOTIDE SEQUENCE [LARGE SCALE GENOMIC DNA]</scope>
    <source>
        <strain evidence="2">cv. AL8/78</strain>
    </source>
</reference>
<evidence type="ECO:0000313" key="2">
    <source>
        <dbReference type="EnsemblPlants" id="AET2Gv20227100.1"/>
    </source>
</evidence>
<keyword evidence="3" id="KW-1185">Reference proteome</keyword>
<name>A0A453AQV7_AEGTS</name>
<evidence type="ECO:0000256" key="1">
    <source>
        <dbReference type="SAM" id="MobiDB-lite"/>
    </source>
</evidence>
<dbReference type="Proteomes" id="UP000015105">
    <property type="component" value="Chromosome 2D"/>
</dbReference>
<protein>
    <submittedName>
        <fullName evidence="2">Uncharacterized protein</fullName>
    </submittedName>
</protein>
<feature type="compositionally biased region" description="Basic residues" evidence="1">
    <location>
        <begin position="91"/>
        <end position="100"/>
    </location>
</feature>
<dbReference type="Gramene" id="AET2Gv20227100.1">
    <property type="protein sequence ID" value="AET2Gv20227100.1"/>
    <property type="gene ID" value="AET2Gv20227100"/>
</dbReference>